<dbReference type="InterPro" id="IPR004839">
    <property type="entry name" value="Aminotransferase_I/II_large"/>
</dbReference>
<dbReference type="InterPro" id="IPR004838">
    <property type="entry name" value="NHTrfase_class1_PyrdxlP-BS"/>
</dbReference>
<evidence type="ECO:0000256" key="5">
    <source>
        <dbReference type="ARBA" id="ARBA00022898"/>
    </source>
</evidence>
<dbReference type="EMBL" id="JQCE01000005">
    <property type="protein sequence ID" value="KRO18211.1"/>
    <property type="molecule type" value="Genomic_DNA"/>
</dbReference>
<evidence type="ECO:0000256" key="1">
    <source>
        <dbReference type="ARBA" id="ARBA00001933"/>
    </source>
</evidence>
<evidence type="ECO:0000256" key="6">
    <source>
        <dbReference type="RuleBase" id="RU000481"/>
    </source>
</evidence>
<protein>
    <recommendedName>
        <fullName evidence="6">Aminotransferase</fullName>
        <ecNumber evidence="6">2.6.1.-</ecNumber>
    </recommendedName>
</protein>
<comment type="caution">
    <text evidence="8">The sequence shown here is derived from an EMBL/GenBank/DDBJ whole genome shotgun (WGS) entry which is preliminary data.</text>
</comment>
<accession>A0A0R2N392</accession>
<dbReference type="PRINTS" id="PR00753">
    <property type="entry name" value="ACCSYNTHASE"/>
</dbReference>
<dbReference type="FunFam" id="3.40.640.10:FF:000033">
    <property type="entry name" value="Aspartate aminotransferase"/>
    <property type="match status" value="1"/>
</dbReference>
<dbReference type="PANTHER" id="PTHR46383">
    <property type="entry name" value="ASPARTATE AMINOTRANSFERASE"/>
    <property type="match status" value="1"/>
</dbReference>
<dbReference type="GO" id="GO:0030170">
    <property type="term" value="F:pyridoxal phosphate binding"/>
    <property type="evidence" value="ECO:0007669"/>
    <property type="project" value="InterPro"/>
</dbReference>
<evidence type="ECO:0000313" key="9">
    <source>
        <dbReference type="Proteomes" id="UP000050969"/>
    </source>
</evidence>
<dbReference type="OrthoDB" id="9802328at2"/>
<dbReference type="GO" id="GO:0006520">
    <property type="term" value="P:amino acid metabolic process"/>
    <property type="evidence" value="ECO:0007669"/>
    <property type="project" value="InterPro"/>
</dbReference>
<keyword evidence="9" id="KW-1185">Reference proteome</keyword>
<sequence>MHLAKRVSKLQPSATLALSRQAQQLAQSGQDVIDLSIGQPDFTTPRVIKDAAISAINDGSASFYTPANGLPALREAISQHIYQQNGVTYSPDQIAVTNGAKYALASVFNLILNAGDNVLIPVPYWVSYVEQVRLAEGEPILVPSQSGFKVTVDELEAARTDKTRAIILNSPQNPTGVVYSKQELTLIGNWAVQHQILIIADDIYRDLVYNGTNFTSMISIDPAITANTILISGVSKTYAMTGWRIGYVAGPAKFMQTFSAYLSHTTGNPATVSQYAAIAAYTVDQGIVETMRQAFETRLNRLYPLIAAIPGFDLDEKPTGAFYLFPKIKRTVELLNYATTDDFAAALLAETGVAIVPGRAFGMPEYARISYAKDLESLEEAANRMQAFVTKTMI</sequence>
<keyword evidence="3 6" id="KW-0032">Aminotransferase</keyword>
<dbReference type="PATRIC" id="fig|1293598.4.peg.1405"/>
<evidence type="ECO:0000256" key="3">
    <source>
        <dbReference type="ARBA" id="ARBA00022576"/>
    </source>
</evidence>
<dbReference type="Pfam" id="PF00155">
    <property type="entry name" value="Aminotran_1_2"/>
    <property type="match status" value="1"/>
</dbReference>
<name>A0A0R2N392_9LACO</name>
<reference evidence="8 9" key="1">
    <citation type="journal article" date="2015" name="Genome Announc.">
        <title>Expanding the biotechnology potential of lactobacilli through comparative genomics of 213 strains and associated genera.</title>
        <authorList>
            <person name="Sun Z."/>
            <person name="Harris H.M."/>
            <person name="McCann A."/>
            <person name="Guo C."/>
            <person name="Argimon S."/>
            <person name="Zhang W."/>
            <person name="Yang X."/>
            <person name="Jeffery I.B."/>
            <person name="Cooney J.C."/>
            <person name="Kagawa T.F."/>
            <person name="Liu W."/>
            <person name="Song Y."/>
            <person name="Salvetti E."/>
            <person name="Wrobel A."/>
            <person name="Rasinkangas P."/>
            <person name="Parkhill J."/>
            <person name="Rea M.C."/>
            <person name="O'Sullivan O."/>
            <person name="Ritari J."/>
            <person name="Douillard F.P."/>
            <person name="Paul Ross R."/>
            <person name="Yang R."/>
            <person name="Briner A.E."/>
            <person name="Felis G.E."/>
            <person name="de Vos W.M."/>
            <person name="Barrangou R."/>
            <person name="Klaenhammer T.R."/>
            <person name="Caufield P.W."/>
            <person name="Cui Y."/>
            <person name="Zhang H."/>
            <person name="O'Toole P.W."/>
        </authorList>
    </citation>
    <scope>NUCLEOTIDE SEQUENCE [LARGE SCALE GENOMIC DNA]</scope>
    <source>
        <strain evidence="8 9">DSM 24301</strain>
    </source>
</reference>
<comment type="similarity">
    <text evidence="2 6">Belongs to the class-I pyridoxal-phosphate-dependent aminotransferase family.</text>
</comment>
<proteinExistence type="inferred from homology"/>
<dbReference type="InterPro" id="IPR015422">
    <property type="entry name" value="PyrdxlP-dep_Trfase_small"/>
</dbReference>
<dbReference type="InterPro" id="IPR015424">
    <property type="entry name" value="PyrdxlP-dep_Trfase"/>
</dbReference>
<dbReference type="Gene3D" id="3.40.640.10">
    <property type="entry name" value="Type I PLP-dependent aspartate aminotransferase-like (Major domain)"/>
    <property type="match status" value="1"/>
</dbReference>
<dbReference type="EC" id="2.6.1.-" evidence="6"/>
<feature type="domain" description="Aminotransferase class I/classII large" evidence="7">
    <location>
        <begin position="31"/>
        <end position="384"/>
    </location>
</feature>
<dbReference type="AlphaFoldDB" id="A0A0R2N392"/>
<dbReference type="InterPro" id="IPR015421">
    <property type="entry name" value="PyrdxlP-dep_Trfase_major"/>
</dbReference>
<evidence type="ECO:0000256" key="2">
    <source>
        <dbReference type="ARBA" id="ARBA00007441"/>
    </source>
</evidence>
<dbReference type="InterPro" id="IPR050596">
    <property type="entry name" value="AspAT/PAT-like"/>
</dbReference>
<gene>
    <name evidence="8" type="ORF">IV56_GL001341</name>
</gene>
<dbReference type="SUPFAM" id="SSF53383">
    <property type="entry name" value="PLP-dependent transferases"/>
    <property type="match status" value="1"/>
</dbReference>
<dbReference type="Gene3D" id="3.90.1150.10">
    <property type="entry name" value="Aspartate Aminotransferase, domain 1"/>
    <property type="match status" value="1"/>
</dbReference>
<organism evidence="8 9">
    <name type="scientific">Lacticaseibacillus saniviri JCM 17471 = DSM 24301</name>
    <dbReference type="NCBI Taxonomy" id="1293598"/>
    <lineage>
        <taxon>Bacteria</taxon>
        <taxon>Bacillati</taxon>
        <taxon>Bacillota</taxon>
        <taxon>Bacilli</taxon>
        <taxon>Lactobacillales</taxon>
        <taxon>Lactobacillaceae</taxon>
        <taxon>Lacticaseibacillus</taxon>
    </lineage>
</organism>
<comment type="cofactor">
    <cofactor evidence="1 6">
        <name>pyridoxal 5'-phosphate</name>
        <dbReference type="ChEBI" id="CHEBI:597326"/>
    </cofactor>
</comment>
<dbReference type="GO" id="GO:0008483">
    <property type="term" value="F:transaminase activity"/>
    <property type="evidence" value="ECO:0007669"/>
    <property type="project" value="UniProtKB-KW"/>
</dbReference>
<dbReference type="Proteomes" id="UP000050969">
    <property type="component" value="Unassembled WGS sequence"/>
</dbReference>
<evidence type="ECO:0000256" key="4">
    <source>
        <dbReference type="ARBA" id="ARBA00022679"/>
    </source>
</evidence>
<keyword evidence="5" id="KW-0663">Pyridoxal phosphate</keyword>
<evidence type="ECO:0000313" key="8">
    <source>
        <dbReference type="EMBL" id="KRO18211.1"/>
    </source>
</evidence>
<dbReference type="STRING" id="1293598.IV56_GL001341"/>
<dbReference type="CDD" id="cd00609">
    <property type="entry name" value="AAT_like"/>
    <property type="match status" value="1"/>
</dbReference>
<dbReference type="RefSeq" id="WP_054776420.1">
    <property type="nucleotide sequence ID" value="NZ_BBBX01000001.1"/>
</dbReference>
<dbReference type="PROSITE" id="PS00105">
    <property type="entry name" value="AA_TRANSFER_CLASS_1"/>
    <property type="match status" value="1"/>
</dbReference>
<keyword evidence="4 6" id="KW-0808">Transferase</keyword>
<dbReference type="PANTHER" id="PTHR46383:SF1">
    <property type="entry name" value="ASPARTATE AMINOTRANSFERASE"/>
    <property type="match status" value="1"/>
</dbReference>
<evidence type="ECO:0000259" key="7">
    <source>
        <dbReference type="Pfam" id="PF00155"/>
    </source>
</evidence>